<name>A0ABV9DBP3_9MICO</name>
<evidence type="ECO:0000256" key="4">
    <source>
        <dbReference type="PROSITE-ProRule" id="PRU00289"/>
    </source>
</evidence>
<evidence type="ECO:0000256" key="5">
    <source>
        <dbReference type="SAM" id="MobiDB-lite"/>
    </source>
</evidence>
<feature type="domain" description="FtsK" evidence="7">
    <location>
        <begin position="1019"/>
        <end position="1212"/>
    </location>
</feature>
<feature type="domain" description="FtsK" evidence="7">
    <location>
        <begin position="692"/>
        <end position="880"/>
    </location>
</feature>
<dbReference type="InterPro" id="IPR008984">
    <property type="entry name" value="SMAD_FHA_dom_sf"/>
</dbReference>
<evidence type="ECO:0000256" key="3">
    <source>
        <dbReference type="ARBA" id="ARBA00022840"/>
    </source>
</evidence>
<dbReference type="InterPro" id="IPR050206">
    <property type="entry name" value="FtsK/SpoIIIE/SftA"/>
</dbReference>
<reference evidence="9" key="1">
    <citation type="journal article" date="2019" name="Int. J. Syst. Evol. Microbiol.">
        <title>The Global Catalogue of Microorganisms (GCM) 10K type strain sequencing project: providing services to taxonomists for standard genome sequencing and annotation.</title>
        <authorList>
            <consortium name="The Broad Institute Genomics Platform"/>
            <consortium name="The Broad Institute Genome Sequencing Center for Infectious Disease"/>
            <person name="Wu L."/>
            <person name="Ma J."/>
        </authorList>
    </citation>
    <scope>NUCLEOTIDE SEQUENCE [LARGE SCALE GENOMIC DNA]</scope>
    <source>
        <strain evidence="9">JCM 3369</strain>
    </source>
</reference>
<dbReference type="Proteomes" id="UP001595955">
    <property type="component" value="Unassembled WGS sequence"/>
</dbReference>
<dbReference type="PROSITE" id="PS50901">
    <property type="entry name" value="FTSK"/>
    <property type="match status" value="2"/>
</dbReference>
<dbReference type="InterPro" id="IPR027417">
    <property type="entry name" value="P-loop_NTPase"/>
</dbReference>
<organism evidence="8 9">
    <name type="scientific">Georgenia faecalis</name>
    <dbReference type="NCBI Taxonomy" id="2483799"/>
    <lineage>
        <taxon>Bacteria</taxon>
        <taxon>Bacillati</taxon>
        <taxon>Actinomycetota</taxon>
        <taxon>Actinomycetes</taxon>
        <taxon>Micrococcales</taxon>
        <taxon>Bogoriellaceae</taxon>
        <taxon>Georgenia</taxon>
    </lineage>
</organism>
<comment type="caution">
    <text evidence="8">The sequence shown here is derived from an EMBL/GenBank/DDBJ whole genome shotgun (WGS) entry which is preliminary data.</text>
</comment>
<dbReference type="InterPro" id="IPR000253">
    <property type="entry name" value="FHA_dom"/>
</dbReference>
<dbReference type="SMART" id="SM00382">
    <property type="entry name" value="AAA"/>
    <property type="match status" value="3"/>
</dbReference>
<evidence type="ECO:0000259" key="6">
    <source>
        <dbReference type="PROSITE" id="PS50006"/>
    </source>
</evidence>
<gene>
    <name evidence="8" type="ORF">ACFO3F_08120</name>
</gene>
<dbReference type="EMBL" id="JBHSGF010000005">
    <property type="protein sequence ID" value="MFC4555214.1"/>
    <property type="molecule type" value="Genomic_DNA"/>
</dbReference>
<keyword evidence="1" id="KW-0597">Phosphoprotein</keyword>
<evidence type="ECO:0000313" key="9">
    <source>
        <dbReference type="Proteomes" id="UP001595955"/>
    </source>
</evidence>
<sequence>MRITLTLLRAAAEPVDLAVTVDGTATVGDVARRVADSDPTGAALAAVGGGTAGRGAGTASGGGASGAGVGGLGGQDPLTLCLHGPAGAPGQPHMLAPEAVAAETVRSGSVVSLARPSPTGARAEPAPAARLEVLEGPDAGLVIPLPEGTTVIGRGRGCDVRLSDPTVSQEHARLVVTDLVEIVDLRSANGLLLGDGLVQRAALLPQDTVALGGTTLRVTRIAAGRPAALDAAQVAFNRSPRVAPRYAGEEVEAPTPPDPPTPSRVPVVMLLAPLLMVPALLATGRDALSLVFLAMMPLMMAGHVLDQRVTGARTYRAAVARFTQTLDAVRAEREGERDAERAARRRESPSVGEATAAALALEPLLWSRRPEHETFLEVRLGLGTLPSRATITLPVRGRSTPECWDRVLALRRDLATVDDVPATARLRECGALGLAGPRSGVDGVARAVLAELVTLHSPAELVLTVATSAASAARWDWTKWLPHVGSAHSPVEGAHIGSHQAGVAHLVSRLEALLDARRAQREDRSGGPLPVVVLLVEDDAPVERGRLVRIAEEGPAVGVHVLWCAARLDRLPAACRTFVAVGAAGPDGAAGYVQAASTVQPLHCEVLDADAAMALGRHLAAVVDAGAPVDGASDLPARVSFLALAGPETAQGPTAVLDRWRENGSLVPRDGSPPRRRRHDATLRALVGQGATEPFTLDLRTQGPHALVGGTTGAGKSEFLQAWVLGMATAYSPDRVTFLFVDYKGGSAFADCVDLPHAVGLVTDLSPHLVRRALTSLRAELRHRERLLGRRGAKDLLTLERTGDPACPPSLVVVVDEFAALATEVPEFVDGVVDVAQRGRSLGLHLVLATQRPAGVIRDNLRANTHLRVALRMNDASDSHDVLGLPVAAGFDPAIPGRGAARTGPGRVTLFQAAYAGGRTADAHPRAQVDVESLVMGTGTRWEPPADPERGAREGPTDAGPADIARLVESVSAAARAGGVPEPRKPWLPTLAPVQDLGALGPRTDAALVLGVVDDPARQRQVTAYYRPDVEGNIAFYGAVGSGKSTALRTLAVAAGITPQGGPVHVYGLDFSSGGLAALEGLPHVGAVIDGEDAERIQRLLRRLRETVEERSARYAAARASTVEEYRRIAARPDEPRLLLLVDGFGAFRTAWETAPGRSPWYQVFLQLLVDGRGTGVHVAVTADRPGAVPSSVAGSLSRRVVMRQVDEGGYLVLGAPKDVLDAGAPPGRAISPDGLEMQVAVLGGSATLAEQVRAVEHLSATLRRTGAGAAAALAPPVGRLPEIVPAEELPAAVDGLPVLGVADDTLAPLGVEPAGTFLLAGPPQSGRTNALRWLVESVRRARPEARVVYLGARRSALRGMGGWARAATGATEVAEVARAALADVAEPPPEGQVGTVVVVEALADFLSTPAEGPLTELIRAAKRNEHFVIAEGDTSTWGSSWPLVAEIRSGRRGLALQPDQIEGDVLFRTAFPRVARRDFVVGRGLVVDRATVRRVQLPLAP</sequence>
<evidence type="ECO:0000256" key="2">
    <source>
        <dbReference type="ARBA" id="ARBA00022741"/>
    </source>
</evidence>
<keyword evidence="2 4" id="KW-0547">Nucleotide-binding</keyword>
<dbReference type="RefSeq" id="WP_122823685.1">
    <property type="nucleotide sequence ID" value="NZ_CP033325.1"/>
</dbReference>
<proteinExistence type="predicted"/>
<feature type="compositionally biased region" description="Basic and acidic residues" evidence="5">
    <location>
        <begin position="947"/>
        <end position="956"/>
    </location>
</feature>
<protein>
    <submittedName>
        <fullName evidence="8">FtsK/SpoIIIE domain-containing protein</fullName>
    </submittedName>
</protein>
<dbReference type="Pfam" id="PF16697">
    <property type="entry name" value="Yop-YscD_cpl"/>
    <property type="match status" value="1"/>
</dbReference>
<accession>A0ABV9DBP3</accession>
<evidence type="ECO:0000313" key="8">
    <source>
        <dbReference type="EMBL" id="MFC4555214.1"/>
    </source>
</evidence>
<dbReference type="InterPro" id="IPR003593">
    <property type="entry name" value="AAA+_ATPase"/>
</dbReference>
<feature type="region of interest" description="Disordered" evidence="5">
    <location>
        <begin position="938"/>
        <end position="960"/>
    </location>
</feature>
<keyword evidence="3 4" id="KW-0067">ATP-binding</keyword>
<dbReference type="CDD" id="cd00060">
    <property type="entry name" value="FHA"/>
    <property type="match status" value="1"/>
</dbReference>
<dbReference type="Pfam" id="PF01580">
    <property type="entry name" value="FtsK_SpoIIIE"/>
    <property type="match status" value="2"/>
</dbReference>
<feature type="binding site" evidence="4">
    <location>
        <begin position="710"/>
        <end position="717"/>
    </location>
    <ligand>
        <name>ATP</name>
        <dbReference type="ChEBI" id="CHEBI:30616"/>
    </ligand>
</feature>
<dbReference type="InterPro" id="IPR032030">
    <property type="entry name" value="YscD_cytoplasmic_dom"/>
</dbReference>
<feature type="domain" description="FHA" evidence="6">
    <location>
        <begin position="150"/>
        <end position="198"/>
    </location>
</feature>
<dbReference type="Gene3D" id="3.40.50.300">
    <property type="entry name" value="P-loop containing nucleotide triphosphate hydrolases"/>
    <property type="match status" value="4"/>
</dbReference>
<dbReference type="Gene3D" id="2.60.200.20">
    <property type="match status" value="1"/>
</dbReference>
<feature type="binding site" evidence="4">
    <location>
        <begin position="1038"/>
        <end position="1045"/>
    </location>
    <ligand>
        <name>ATP</name>
        <dbReference type="ChEBI" id="CHEBI:30616"/>
    </ligand>
</feature>
<dbReference type="SMART" id="SM00240">
    <property type="entry name" value="FHA"/>
    <property type="match status" value="1"/>
</dbReference>
<dbReference type="SUPFAM" id="SSF52540">
    <property type="entry name" value="P-loop containing nucleoside triphosphate hydrolases"/>
    <property type="match status" value="2"/>
</dbReference>
<dbReference type="SUPFAM" id="SSF49879">
    <property type="entry name" value="SMAD/FHA domain"/>
    <property type="match status" value="1"/>
</dbReference>
<evidence type="ECO:0000259" key="7">
    <source>
        <dbReference type="PROSITE" id="PS50901"/>
    </source>
</evidence>
<dbReference type="PANTHER" id="PTHR22683">
    <property type="entry name" value="SPORULATION PROTEIN RELATED"/>
    <property type="match status" value="1"/>
</dbReference>
<evidence type="ECO:0000256" key="1">
    <source>
        <dbReference type="ARBA" id="ARBA00022553"/>
    </source>
</evidence>
<keyword evidence="9" id="KW-1185">Reference proteome</keyword>
<dbReference type="PROSITE" id="PS50006">
    <property type="entry name" value="FHA_DOMAIN"/>
    <property type="match status" value="1"/>
</dbReference>
<dbReference type="PANTHER" id="PTHR22683:SF1">
    <property type="entry name" value="TYPE VII SECRETION SYSTEM PROTEIN ESSC"/>
    <property type="match status" value="1"/>
</dbReference>
<dbReference type="InterPro" id="IPR002543">
    <property type="entry name" value="FtsK_dom"/>
</dbReference>